<gene>
    <name evidence="9" type="primary">LOC117639845</name>
</gene>
<dbReference type="AlphaFoldDB" id="A0A6P8ZHD8"/>
<dbReference type="GO" id="GO:0008446">
    <property type="term" value="F:GDP-mannose 4,6-dehydratase activity"/>
    <property type="evidence" value="ECO:0007669"/>
    <property type="project" value="UniProtKB-EC"/>
</dbReference>
<evidence type="ECO:0000256" key="1">
    <source>
        <dbReference type="ARBA" id="ARBA00001937"/>
    </source>
</evidence>
<evidence type="ECO:0000256" key="6">
    <source>
        <dbReference type="ARBA" id="ARBA00031085"/>
    </source>
</evidence>
<dbReference type="FunCoup" id="A0A6P8ZHD8">
    <property type="interactions" value="500"/>
</dbReference>
<dbReference type="Gene3D" id="3.40.50.720">
    <property type="entry name" value="NAD(P)-binding Rossmann-like Domain"/>
    <property type="match status" value="1"/>
</dbReference>
<keyword evidence="8" id="KW-1185">Reference proteome</keyword>
<dbReference type="OrthoDB" id="10253554at2759"/>
<dbReference type="EC" id="4.2.1.47" evidence="4"/>
<reference evidence="9" key="1">
    <citation type="submission" date="2025-08" db="UniProtKB">
        <authorList>
            <consortium name="RefSeq"/>
        </authorList>
    </citation>
    <scope>IDENTIFICATION</scope>
    <source>
        <tissue evidence="9">Total insect</tissue>
    </source>
</reference>
<evidence type="ECO:0000256" key="2">
    <source>
        <dbReference type="ARBA" id="ARBA00004912"/>
    </source>
</evidence>
<dbReference type="KEGG" id="tpal:117639845"/>
<evidence type="ECO:0000256" key="4">
    <source>
        <dbReference type="ARBA" id="ARBA00011989"/>
    </source>
</evidence>
<proteinExistence type="inferred from homology"/>
<accession>A0A6P8ZHD8</accession>
<comment type="cofactor">
    <cofactor evidence="1">
        <name>NADP(+)</name>
        <dbReference type="ChEBI" id="CHEBI:58349"/>
    </cofactor>
</comment>
<protein>
    <recommendedName>
        <fullName evidence="4">GDP-mannose 4,6-dehydratase</fullName>
        <ecNumber evidence="4">4.2.1.47</ecNumber>
    </recommendedName>
    <alternativeName>
        <fullName evidence="6">GDP-D-mannose dehydratase</fullName>
    </alternativeName>
</protein>
<dbReference type="PANTHER" id="PTHR43715:SF1">
    <property type="entry name" value="GDP-MANNOSE 4,6 DEHYDRATASE"/>
    <property type="match status" value="1"/>
</dbReference>
<dbReference type="CTD" id="33716"/>
<evidence type="ECO:0000256" key="3">
    <source>
        <dbReference type="ARBA" id="ARBA00009263"/>
    </source>
</evidence>
<dbReference type="GO" id="GO:0042351">
    <property type="term" value="P:'de novo' GDP-L-fucose biosynthetic process"/>
    <property type="evidence" value="ECO:0007669"/>
    <property type="project" value="UniProtKB-UniPathway"/>
</dbReference>
<comment type="similarity">
    <text evidence="3">Belongs to the NAD(P)-dependent epimerase/dehydratase family. GDP-mannose 4,6-dehydratase subfamily.</text>
</comment>
<name>A0A6P8ZHD8_THRPL</name>
<dbReference type="FunFam" id="3.40.50.720:FF:000924">
    <property type="entry name" value="GDP-mannose 4,6 dehydratase"/>
    <property type="match status" value="1"/>
</dbReference>
<dbReference type="RefSeq" id="XP_034231679.1">
    <property type="nucleotide sequence ID" value="XM_034375788.1"/>
</dbReference>
<sequence length="359" mass="40795">MEAHNSDSERKKALITGITGQDGSYLAELLLEKGYEVHGIIRRASTFNTGRISHLYKKPQEHTGGSMKLHYGDMTDSSCLVKLIGTIQPHEIYNLAAQSHVQVSFNLSEYTAEVDAVGTLRLLDAIRTCGLEKSVKLYQASTSEMYGLVQETPQKETTPFYPRSPYACAKLYAYWIVVNYREAYSMFACNGILFNHESPRRGENFVTRKITRSVAKIHLNHIECFYLGNLDSKRDWGHAKDYVEAMWMMLQQEKPEDFVVATGETHSVREFVEASFAYVGKEIVWEGEGINEVGKEKDTGIVRVKVNTKYFRPTEVDFLLGDASKAKKLLGWKPKVSFEELVKDMMDADLDLMRRDPTA</sequence>
<dbReference type="NCBIfam" id="TIGR01472">
    <property type="entry name" value="gmd"/>
    <property type="match status" value="1"/>
</dbReference>
<evidence type="ECO:0000256" key="5">
    <source>
        <dbReference type="ARBA" id="ARBA00023239"/>
    </source>
</evidence>
<keyword evidence="5" id="KW-0456">Lyase</keyword>
<dbReference type="InterPro" id="IPR036291">
    <property type="entry name" value="NAD(P)-bd_dom_sf"/>
</dbReference>
<evidence type="ECO:0000313" key="9">
    <source>
        <dbReference type="RefSeq" id="XP_034231679.1"/>
    </source>
</evidence>
<dbReference type="GeneID" id="117639845"/>
<dbReference type="HAMAP" id="MF_00955">
    <property type="entry name" value="GDP_Man_dehydratase"/>
    <property type="match status" value="1"/>
</dbReference>
<feature type="domain" description="NAD(P)-binding" evidence="7">
    <location>
        <begin position="14"/>
        <end position="345"/>
    </location>
</feature>
<dbReference type="Gene3D" id="3.90.25.10">
    <property type="entry name" value="UDP-galactose 4-epimerase, domain 1"/>
    <property type="match status" value="1"/>
</dbReference>
<dbReference type="Proteomes" id="UP000515158">
    <property type="component" value="Unplaced"/>
</dbReference>
<dbReference type="UniPathway" id="UPA00128">
    <property type="reaction ID" value="UER00190"/>
</dbReference>
<dbReference type="InterPro" id="IPR016040">
    <property type="entry name" value="NAD(P)-bd_dom"/>
</dbReference>
<dbReference type="SUPFAM" id="SSF51735">
    <property type="entry name" value="NAD(P)-binding Rossmann-fold domains"/>
    <property type="match status" value="1"/>
</dbReference>
<organism evidence="9">
    <name type="scientific">Thrips palmi</name>
    <name type="common">Melon thrips</name>
    <dbReference type="NCBI Taxonomy" id="161013"/>
    <lineage>
        <taxon>Eukaryota</taxon>
        <taxon>Metazoa</taxon>
        <taxon>Ecdysozoa</taxon>
        <taxon>Arthropoda</taxon>
        <taxon>Hexapoda</taxon>
        <taxon>Insecta</taxon>
        <taxon>Pterygota</taxon>
        <taxon>Neoptera</taxon>
        <taxon>Paraneoptera</taxon>
        <taxon>Thysanoptera</taxon>
        <taxon>Terebrantia</taxon>
        <taxon>Thripoidea</taxon>
        <taxon>Thripidae</taxon>
        <taxon>Thrips</taxon>
    </lineage>
</organism>
<dbReference type="InParanoid" id="A0A6P8ZHD8"/>
<dbReference type="Pfam" id="PF16363">
    <property type="entry name" value="GDP_Man_Dehyd"/>
    <property type="match status" value="1"/>
</dbReference>
<dbReference type="InterPro" id="IPR006368">
    <property type="entry name" value="GDP_Man_deHydtase"/>
</dbReference>
<dbReference type="PANTHER" id="PTHR43715">
    <property type="entry name" value="GDP-MANNOSE 4,6-DEHYDRATASE"/>
    <property type="match status" value="1"/>
</dbReference>
<comment type="pathway">
    <text evidence="2">Nucleotide-sugar biosynthesis; GDP-L-fucose biosynthesis via de novo pathway; GDP-L-fucose from GDP-alpha-D-mannose: step 1/2.</text>
</comment>
<evidence type="ECO:0000259" key="7">
    <source>
        <dbReference type="Pfam" id="PF16363"/>
    </source>
</evidence>
<evidence type="ECO:0000313" key="8">
    <source>
        <dbReference type="Proteomes" id="UP000515158"/>
    </source>
</evidence>
<dbReference type="CDD" id="cd05260">
    <property type="entry name" value="GDP_MD_SDR_e"/>
    <property type="match status" value="1"/>
</dbReference>